<dbReference type="AlphaFoldDB" id="A0AAG5D0J1"/>
<dbReference type="SUPFAM" id="SSF48371">
    <property type="entry name" value="ARM repeat"/>
    <property type="match status" value="1"/>
</dbReference>
<evidence type="ECO:0000256" key="1">
    <source>
        <dbReference type="SAM" id="Coils"/>
    </source>
</evidence>
<feature type="compositionally biased region" description="Basic and acidic residues" evidence="2">
    <location>
        <begin position="508"/>
        <end position="523"/>
    </location>
</feature>
<evidence type="ECO:0000313" key="4">
    <source>
        <dbReference type="Proteomes" id="UP000075880"/>
    </source>
</evidence>
<feature type="compositionally biased region" description="Basic and acidic residues" evidence="2">
    <location>
        <begin position="379"/>
        <end position="392"/>
    </location>
</feature>
<dbReference type="EnsemblMetazoa" id="ENSAATROPT004686">
    <property type="protein sequence ID" value="ENSAATROPP004490"/>
    <property type="gene ID" value="ENSAATROPG003734"/>
</dbReference>
<organism evidence="3 4">
    <name type="scientific">Anopheles atroparvus</name>
    <name type="common">European mosquito</name>
    <dbReference type="NCBI Taxonomy" id="41427"/>
    <lineage>
        <taxon>Eukaryota</taxon>
        <taxon>Metazoa</taxon>
        <taxon>Ecdysozoa</taxon>
        <taxon>Arthropoda</taxon>
        <taxon>Hexapoda</taxon>
        <taxon>Insecta</taxon>
        <taxon>Pterygota</taxon>
        <taxon>Neoptera</taxon>
        <taxon>Endopterygota</taxon>
        <taxon>Diptera</taxon>
        <taxon>Nematocera</taxon>
        <taxon>Culicoidea</taxon>
        <taxon>Culicidae</taxon>
        <taxon>Anophelinae</taxon>
        <taxon>Anopheles</taxon>
    </lineage>
</organism>
<accession>A0AAG5D0J1</accession>
<evidence type="ECO:0000256" key="2">
    <source>
        <dbReference type="SAM" id="MobiDB-lite"/>
    </source>
</evidence>
<evidence type="ECO:0000313" key="3">
    <source>
        <dbReference type="EnsemblMetazoa" id="ENSAATROPP004490"/>
    </source>
</evidence>
<dbReference type="Proteomes" id="UP000075880">
    <property type="component" value="Unassembled WGS sequence"/>
</dbReference>
<keyword evidence="4" id="KW-1185">Reference proteome</keyword>
<dbReference type="InterPro" id="IPR016024">
    <property type="entry name" value="ARM-type_fold"/>
</dbReference>
<feature type="compositionally biased region" description="Polar residues" evidence="2">
    <location>
        <begin position="471"/>
        <end position="500"/>
    </location>
</feature>
<proteinExistence type="predicted"/>
<feature type="compositionally biased region" description="Polar residues" evidence="2">
    <location>
        <begin position="630"/>
        <end position="646"/>
    </location>
</feature>
<keyword evidence="1" id="KW-0175">Coiled coil</keyword>
<protein>
    <submittedName>
        <fullName evidence="3">Uncharacterized protein</fullName>
    </submittedName>
</protein>
<reference evidence="3" key="1">
    <citation type="submission" date="2024-04" db="UniProtKB">
        <authorList>
            <consortium name="EnsemblMetazoa"/>
        </authorList>
    </citation>
    <scope>IDENTIFICATION</scope>
    <source>
        <strain evidence="3">EBRO</strain>
    </source>
</reference>
<feature type="compositionally biased region" description="Polar residues" evidence="2">
    <location>
        <begin position="609"/>
        <end position="620"/>
    </location>
</feature>
<feature type="region of interest" description="Disordered" evidence="2">
    <location>
        <begin position="609"/>
        <end position="659"/>
    </location>
</feature>
<feature type="coiled-coil region" evidence="1">
    <location>
        <begin position="783"/>
        <end position="810"/>
    </location>
</feature>
<sequence>MPILDKTRIEKMLAELRADMDPVKSFIMTRKVISHFIVLIAKEGSDAVMDLLYEALKKLEQSYDKINPGQMPFRDTFKAVDLLLELLKQYNTTRVASYVIDTVHYIITSIPAAALTRMHEPLVELFSNRLRQLYQDRKNGRVMMKCLQMLFQYICKFPSKDREEILADLIKSLAKEDDDQLLAIGKWKMQSIEQCSRSFANSMPGAMFYVLAVKSASCGGCNLKPATGKVMHVEFNNVVSNYSFEALEENKESARLVVGRFADIQKYKVINDKNGLFVDIQLKDAAMRFEVIYAEDLLELRQFLSPVIGDREENAATSLDMVITHIRFDESSVFNRECVRNASVEPSVMPEDTRLILEPSACTSIELHDTTAPSSSRALEQERDATREKDAGNGHVNPVTDDNGGARTDLDPYDINNIRDEDSLAPSTSGGKRGRGSRTAKNAPPSNRRTNKKNEPLPSLVKSIAQHRAQKSTTNGYDRSGRSGSANCKARNNTVPIQSMSEDDDVENYDRESDDSWHPEAPRKAPPVTSRTRGRGTGRRPLTAMKVSTEKVTTIKQQGKGPGRRESVMSFEKITSFPCNNDLAANSDCVESNSSEMYEMLQQIQKNHIFDSHSSTSSASIGKKRKSRSNENAKNQGTFAEPSATNDGMWANKRFASSPGSMMDVAPGESAHGEMDLRPQDSSNISFQQPCGMDLSMDQASSKSHYVLHHIIIPNIKECKEIRQRNMANGENYLNPILNARRELLDTIRQKAALIMQHLQAANEGFEELDQLNLEFNRGCPSDSELEQRIREAEDNDNKLTEKMKNDKIRIEKVIQEAITDDWKCVAEAYAKQVYAVFNANK</sequence>
<name>A0AAG5D0J1_ANOAO</name>
<feature type="region of interest" description="Disordered" evidence="2">
    <location>
        <begin position="366"/>
        <end position="543"/>
    </location>
</feature>